<evidence type="ECO:0000256" key="1">
    <source>
        <dbReference type="SAM" id="Phobius"/>
    </source>
</evidence>
<evidence type="ECO:0000313" key="3">
    <source>
        <dbReference type="Proteomes" id="UP000231382"/>
    </source>
</evidence>
<gene>
    <name evidence="2" type="ORF">COT78_04165</name>
</gene>
<name>A0A2H0W5G9_9BACT</name>
<keyword evidence="1" id="KW-0812">Transmembrane</keyword>
<keyword evidence="1" id="KW-0472">Membrane</keyword>
<evidence type="ECO:0000313" key="2">
    <source>
        <dbReference type="EMBL" id="PIS07322.1"/>
    </source>
</evidence>
<dbReference type="AlphaFoldDB" id="A0A2H0W5G9"/>
<organism evidence="2 3">
    <name type="scientific">Candidatus Berkelbacteria bacterium CG10_big_fil_rev_8_21_14_0_10_43_13</name>
    <dbReference type="NCBI Taxonomy" id="1974514"/>
    <lineage>
        <taxon>Bacteria</taxon>
        <taxon>Candidatus Berkelbacteria</taxon>
    </lineage>
</organism>
<comment type="caution">
    <text evidence="2">The sequence shown here is derived from an EMBL/GenBank/DDBJ whole genome shotgun (WGS) entry which is preliminary data.</text>
</comment>
<sequence length="81" mass="9322">MVLWYYVIVGVMIGVVVGAIVTYTLEKATLKVYRRRDHELRAETIGLEIQLKVAQEEAERYKAWTRLHEVSGGVDRGDKPF</sequence>
<protein>
    <submittedName>
        <fullName evidence="2">Uncharacterized protein</fullName>
    </submittedName>
</protein>
<accession>A0A2H0W5G9</accession>
<dbReference type="EMBL" id="PEZW01000028">
    <property type="protein sequence ID" value="PIS07322.1"/>
    <property type="molecule type" value="Genomic_DNA"/>
</dbReference>
<reference evidence="3" key="1">
    <citation type="submission" date="2017-09" db="EMBL/GenBank/DDBJ databases">
        <title>Depth-based differentiation of microbial function through sediment-hosted aquifers and enrichment of novel symbionts in the deep terrestrial subsurface.</title>
        <authorList>
            <person name="Probst A.J."/>
            <person name="Ladd B."/>
            <person name="Jarett J.K."/>
            <person name="Geller-Mcgrath D.E."/>
            <person name="Sieber C.M.K."/>
            <person name="Emerson J.B."/>
            <person name="Anantharaman K."/>
            <person name="Thomas B.C."/>
            <person name="Malmstrom R."/>
            <person name="Stieglmeier M."/>
            <person name="Klingl A."/>
            <person name="Woyke T."/>
            <person name="Ryan C.M."/>
            <person name="Banfield J.F."/>
        </authorList>
    </citation>
    <scope>NUCLEOTIDE SEQUENCE [LARGE SCALE GENOMIC DNA]</scope>
</reference>
<proteinExistence type="predicted"/>
<keyword evidence="1" id="KW-1133">Transmembrane helix</keyword>
<feature type="transmembrane region" description="Helical" evidence="1">
    <location>
        <begin position="6"/>
        <end position="25"/>
    </location>
</feature>
<dbReference type="Proteomes" id="UP000231382">
    <property type="component" value="Unassembled WGS sequence"/>
</dbReference>